<dbReference type="PANTHER" id="PTHR30290">
    <property type="entry name" value="PERIPLASMIC BINDING COMPONENT OF ABC TRANSPORTER"/>
    <property type="match status" value="1"/>
</dbReference>
<comment type="caution">
    <text evidence="6">The sequence shown here is derived from an EMBL/GenBank/DDBJ whole genome shotgun (WGS) entry which is preliminary data.</text>
</comment>
<dbReference type="InterPro" id="IPR000914">
    <property type="entry name" value="SBP_5_dom"/>
</dbReference>
<keyword evidence="3" id="KW-0813">Transport</keyword>
<dbReference type="GO" id="GO:0015833">
    <property type="term" value="P:peptide transport"/>
    <property type="evidence" value="ECO:0007669"/>
    <property type="project" value="TreeGrafter"/>
</dbReference>
<dbReference type="CDD" id="cd08506">
    <property type="entry name" value="PBP2_clavulanate_OppA2"/>
    <property type="match status" value="1"/>
</dbReference>
<gene>
    <name evidence="6" type="ORF">BKA00_001582</name>
</gene>
<dbReference type="Pfam" id="PF00496">
    <property type="entry name" value="SBP_bac_5"/>
    <property type="match status" value="1"/>
</dbReference>
<dbReference type="GO" id="GO:0030313">
    <property type="term" value="C:cell envelope"/>
    <property type="evidence" value="ECO:0007669"/>
    <property type="project" value="UniProtKB-SubCell"/>
</dbReference>
<evidence type="ECO:0000313" key="6">
    <source>
        <dbReference type="EMBL" id="MBB6394668.1"/>
    </source>
</evidence>
<organism evidence="6 7">
    <name type="scientific">Actinomadura coerulea</name>
    <dbReference type="NCBI Taxonomy" id="46159"/>
    <lineage>
        <taxon>Bacteria</taxon>
        <taxon>Bacillati</taxon>
        <taxon>Actinomycetota</taxon>
        <taxon>Actinomycetes</taxon>
        <taxon>Streptosporangiales</taxon>
        <taxon>Thermomonosporaceae</taxon>
        <taxon>Actinomadura</taxon>
    </lineage>
</organism>
<comment type="subcellular location">
    <subcellularLocation>
        <location evidence="1">Cell envelope</location>
    </subcellularLocation>
</comment>
<sequence length="564" mass="62812">MEPRYGGVLRYFGPGGMDHVDPACAYYAFSHQIIRLFARQLFGYPTAVDESALTPVPDVAAESPTVANGGKSPDGLVYRIRLREGVMWDTDPPREVAAEDFVRGFKRMCNPVAGAGAIAYYTSTIKGMAEFAEGYRREFAGRIPSAADLAGYQNAHDISGLRADGDRTLVVELVRPANDLLNLLSMMFASAAPREYDAFVPDSAEFVANIRSNGPYRLTGYENGRFLTMERNPVWRQDTDPLRHQYVDGLDVRMARVDDDRVREAIRSGEADLSWGAPVISEDRRPPDADRHLGYAMNPYLVFNMRSPNEGGALRDVRVRRAVAYAVDKASMVRLLDDMDLGTVTRTAHTAIPPGNFGHREYDRYPTPGDHGDPARARALLAEAGYPDGLTLKALYRADAPHADIARYYAADLEKAGFTVELRLISQPDEYYRFLQNPAMAEAGEWDITAAAWTPDWFGNNGRAYVQPMFQSNFAAGTSNYGGYRNPEVDRLIEEALSEQDPVRAEELWHRIDRQVIEDAAIVPVLACEPTIPHMTSARVRNGLPLPQVDRWLDAACIWLDPPD</sequence>
<accession>A0A7X0KXS9</accession>
<feature type="domain" description="Solute-binding protein family 5" evidence="5">
    <location>
        <begin position="55"/>
        <end position="459"/>
    </location>
</feature>
<comment type="similarity">
    <text evidence="2">Belongs to the bacterial solute-binding protein 5 family.</text>
</comment>
<proteinExistence type="inferred from homology"/>
<evidence type="ECO:0000313" key="7">
    <source>
        <dbReference type="Proteomes" id="UP000546324"/>
    </source>
</evidence>
<keyword evidence="7" id="KW-1185">Reference proteome</keyword>
<evidence type="ECO:0000256" key="2">
    <source>
        <dbReference type="ARBA" id="ARBA00005695"/>
    </source>
</evidence>
<dbReference type="GO" id="GO:0042597">
    <property type="term" value="C:periplasmic space"/>
    <property type="evidence" value="ECO:0007669"/>
    <property type="project" value="UniProtKB-ARBA"/>
</dbReference>
<evidence type="ECO:0000256" key="3">
    <source>
        <dbReference type="ARBA" id="ARBA00022448"/>
    </source>
</evidence>
<dbReference type="Gene3D" id="3.40.190.10">
    <property type="entry name" value="Periplasmic binding protein-like II"/>
    <property type="match status" value="1"/>
</dbReference>
<dbReference type="InterPro" id="IPR030678">
    <property type="entry name" value="Peptide/Ni-bd"/>
</dbReference>
<keyword evidence="4" id="KW-0732">Signal</keyword>
<protein>
    <submittedName>
        <fullName evidence="6">Peptide/nickel transport system substrate-binding protein</fullName>
    </submittedName>
</protein>
<dbReference type="Gene3D" id="3.10.105.10">
    <property type="entry name" value="Dipeptide-binding Protein, Domain 3"/>
    <property type="match status" value="1"/>
</dbReference>
<dbReference type="PANTHER" id="PTHR30290:SF10">
    <property type="entry name" value="PERIPLASMIC OLIGOPEPTIDE-BINDING PROTEIN-RELATED"/>
    <property type="match status" value="1"/>
</dbReference>
<dbReference type="GO" id="GO:0043190">
    <property type="term" value="C:ATP-binding cassette (ABC) transporter complex"/>
    <property type="evidence" value="ECO:0007669"/>
    <property type="project" value="InterPro"/>
</dbReference>
<dbReference type="InterPro" id="IPR039424">
    <property type="entry name" value="SBP_5"/>
</dbReference>
<dbReference type="GO" id="GO:1904680">
    <property type="term" value="F:peptide transmembrane transporter activity"/>
    <property type="evidence" value="ECO:0007669"/>
    <property type="project" value="TreeGrafter"/>
</dbReference>
<dbReference type="AlphaFoldDB" id="A0A7X0KXS9"/>
<evidence type="ECO:0000256" key="1">
    <source>
        <dbReference type="ARBA" id="ARBA00004196"/>
    </source>
</evidence>
<evidence type="ECO:0000256" key="4">
    <source>
        <dbReference type="ARBA" id="ARBA00022729"/>
    </source>
</evidence>
<evidence type="ECO:0000259" key="5">
    <source>
        <dbReference type="Pfam" id="PF00496"/>
    </source>
</evidence>
<dbReference type="PIRSF" id="PIRSF002741">
    <property type="entry name" value="MppA"/>
    <property type="match status" value="1"/>
</dbReference>
<dbReference type="EMBL" id="JACHMQ010000001">
    <property type="protein sequence ID" value="MBB6394668.1"/>
    <property type="molecule type" value="Genomic_DNA"/>
</dbReference>
<dbReference type="RefSeq" id="WP_221493058.1">
    <property type="nucleotide sequence ID" value="NZ_JACHMQ010000001.1"/>
</dbReference>
<dbReference type="Proteomes" id="UP000546324">
    <property type="component" value="Unassembled WGS sequence"/>
</dbReference>
<reference evidence="6 7" key="1">
    <citation type="submission" date="2020-08" db="EMBL/GenBank/DDBJ databases">
        <title>Sequencing the genomes of 1000 actinobacteria strains.</title>
        <authorList>
            <person name="Klenk H.-P."/>
        </authorList>
    </citation>
    <scope>NUCLEOTIDE SEQUENCE [LARGE SCALE GENOMIC DNA]</scope>
    <source>
        <strain evidence="6 7">DSM 43675</strain>
    </source>
</reference>
<dbReference type="SUPFAM" id="SSF53850">
    <property type="entry name" value="Periplasmic binding protein-like II"/>
    <property type="match status" value="1"/>
</dbReference>
<name>A0A7X0KXS9_9ACTN</name>